<sequence length="248" mass="27650">MFCRALPNRTQEASIQSKESCREIRYNIPFYYDGLQMFCGISPNSTGGKQRFIYTAQGQYDISCTTFSPDGRVFQIDYAGKAVENSGTAIGVRVKDGIVFGVEKLILSKMLEPSANRRIHSLDRTIGLTYAGMTADARQLVNKGRSEAKNYRGFYYSTIPTRVLNERLSLFVQAYTLYGHVRPFGCSIIIGAWEDDGPQLYTIDPSGISYGYYGTAVGKAKQAAKGELEKLKLSEMTAREAVKEIARM</sequence>
<keyword evidence="10" id="KW-1185">Reference proteome</keyword>
<dbReference type="Pfam" id="PF10584">
    <property type="entry name" value="Proteasome_A_N"/>
    <property type="match status" value="1"/>
</dbReference>
<dbReference type="OrthoDB" id="431557at2759"/>
<dbReference type="GO" id="GO:0005634">
    <property type="term" value="C:nucleus"/>
    <property type="evidence" value="ECO:0007669"/>
    <property type="project" value="UniProtKB-SubCell"/>
</dbReference>
<dbReference type="InterPro" id="IPR000426">
    <property type="entry name" value="Proteasome_asu_N"/>
</dbReference>
<dbReference type="GO" id="GO:0010498">
    <property type="term" value="P:proteasomal protein catabolic process"/>
    <property type="evidence" value="ECO:0007669"/>
    <property type="project" value="UniProtKB-ARBA"/>
</dbReference>
<evidence type="ECO:0000259" key="8">
    <source>
        <dbReference type="PROSITE" id="PS00388"/>
    </source>
</evidence>
<comment type="similarity">
    <text evidence="6 7">Belongs to the peptidase T1A family.</text>
</comment>
<evidence type="ECO:0000256" key="7">
    <source>
        <dbReference type="RuleBase" id="RU000551"/>
    </source>
</evidence>
<keyword evidence="2 7" id="KW-0963">Cytoplasm</keyword>
<evidence type="ECO:0000256" key="2">
    <source>
        <dbReference type="ARBA" id="ARBA00022490"/>
    </source>
</evidence>
<evidence type="ECO:0000256" key="1">
    <source>
        <dbReference type="ARBA" id="ARBA00002000"/>
    </source>
</evidence>
<dbReference type="AlphaFoldDB" id="A0A2P6MXC4"/>
<dbReference type="GO" id="GO:0019773">
    <property type="term" value="C:proteasome core complex, alpha-subunit complex"/>
    <property type="evidence" value="ECO:0007669"/>
    <property type="project" value="UniProtKB-UniRule"/>
</dbReference>
<dbReference type="SMART" id="SM00948">
    <property type="entry name" value="Proteasome_A_N"/>
    <property type="match status" value="1"/>
</dbReference>
<dbReference type="Pfam" id="PF00227">
    <property type="entry name" value="Proteasome"/>
    <property type="match status" value="1"/>
</dbReference>
<comment type="function">
    <text evidence="1">The proteasome is a multicatalytic proteinase complex which is characterized by its ability to cleave peptides with Arg, Phe, Tyr, Leu, and Glu adjacent to the leaving group at neutral or slightly basic pH. The proteasome has an ATP-dependent proteolytic activity.</text>
</comment>
<dbReference type="CDD" id="cd03751">
    <property type="entry name" value="proteasome_alpha_type_3"/>
    <property type="match status" value="1"/>
</dbReference>
<evidence type="ECO:0000256" key="5">
    <source>
        <dbReference type="ARBA" id="ARBA00026071"/>
    </source>
</evidence>
<keyword evidence="3 6" id="KW-0647">Proteasome</keyword>
<evidence type="ECO:0000313" key="10">
    <source>
        <dbReference type="Proteomes" id="UP000241769"/>
    </source>
</evidence>
<evidence type="ECO:0000256" key="4">
    <source>
        <dbReference type="ARBA" id="ARBA00023242"/>
    </source>
</evidence>
<organism evidence="9 10">
    <name type="scientific">Planoprotostelium fungivorum</name>
    <dbReference type="NCBI Taxonomy" id="1890364"/>
    <lineage>
        <taxon>Eukaryota</taxon>
        <taxon>Amoebozoa</taxon>
        <taxon>Evosea</taxon>
        <taxon>Variosea</taxon>
        <taxon>Cavosteliida</taxon>
        <taxon>Cavosteliaceae</taxon>
        <taxon>Planoprotostelium</taxon>
    </lineage>
</organism>
<dbReference type="FunFam" id="3.60.20.10:FF:000007">
    <property type="entry name" value="Proteasome subunit alpha type"/>
    <property type="match status" value="1"/>
</dbReference>
<dbReference type="FunCoup" id="A0A2P6MXC4">
    <property type="interactions" value="1086"/>
</dbReference>
<dbReference type="InParanoid" id="A0A2P6MXC4"/>
<dbReference type="PROSITE" id="PS51475">
    <property type="entry name" value="PROTEASOME_ALPHA_2"/>
    <property type="match status" value="1"/>
</dbReference>
<proteinExistence type="inferred from homology"/>
<comment type="caution">
    <text evidence="9">The sequence shown here is derived from an EMBL/GenBank/DDBJ whole genome shotgun (WGS) entry which is preliminary data.</text>
</comment>
<dbReference type="Proteomes" id="UP000241769">
    <property type="component" value="Unassembled WGS sequence"/>
</dbReference>
<dbReference type="InterPro" id="IPR001353">
    <property type="entry name" value="Proteasome_sua/b"/>
</dbReference>
<dbReference type="PANTHER" id="PTHR11599">
    <property type="entry name" value="PROTEASOME SUBUNIT ALPHA/BETA"/>
    <property type="match status" value="1"/>
</dbReference>
<dbReference type="InterPro" id="IPR050115">
    <property type="entry name" value="Proteasome_alpha"/>
</dbReference>
<dbReference type="GO" id="GO:0005737">
    <property type="term" value="C:cytoplasm"/>
    <property type="evidence" value="ECO:0007669"/>
    <property type="project" value="UniProtKB-SubCell"/>
</dbReference>
<feature type="domain" description="Proteasome alpha-type subunits" evidence="8">
    <location>
        <begin position="60"/>
        <end position="82"/>
    </location>
</feature>
<dbReference type="EMBL" id="MDYQ01000334">
    <property type="protein sequence ID" value="PRP76351.1"/>
    <property type="molecule type" value="Genomic_DNA"/>
</dbReference>
<protein>
    <recommendedName>
        <fullName evidence="7">Proteasome subunit alpha type</fullName>
    </recommendedName>
</protein>
<accession>A0A2P6MXC4</accession>
<evidence type="ECO:0000256" key="3">
    <source>
        <dbReference type="ARBA" id="ARBA00022942"/>
    </source>
</evidence>
<dbReference type="GO" id="GO:0006511">
    <property type="term" value="P:ubiquitin-dependent protein catabolic process"/>
    <property type="evidence" value="ECO:0007669"/>
    <property type="project" value="InterPro"/>
</dbReference>
<comment type="subcellular location">
    <subcellularLocation>
        <location evidence="7">Cytoplasm</location>
    </subcellularLocation>
    <subcellularLocation>
        <location evidence="7">Nucleus</location>
    </subcellularLocation>
</comment>
<dbReference type="SUPFAM" id="SSF56235">
    <property type="entry name" value="N-terminal nucleophile aminohydrolases (Ntn hydrolases)"/>
    <property type="match status" value="1"/>
</dbReference>
<dbReference type="InterPro" id="IPR029055">
    <property type="entry name" value="Ntn_hydrolases_N"/>
</dbReference>
<dbReference type="InterPro" id="IPR023332">
    <property type="entry name" value="Proteasome_alpha-type"/>
</dbReference>
<dbReference type="PROSITE" id="PS00388">
    <property type="entry name" value="PROTEASOME_ALPHA_1"/>
    <property type="match status" value="1"/>
</dbReference>
<keyword evidence="4 7" id="KW-0539">Nucleus</keyword>
<reference evidence="9 10" key="1">
    <citation type="journal article" date="2018" name="Genome Biol. Evol.">
        <title>Multiple Roots of Fruiting Body Formation in Amoebozoa.</title>
        <authorList>
            <person name="Hillmann F."/>
            <person name="Forbes G."/>
            <person name="Novohradska S."/>
            <person name="Ferling I."/>
            <person name="Riege K."/>
            <person name="Groth M."/>
            <person name="Westermann M."/>
            <person name="Marz M."/>
            <person name="Spaller T."/>
            <person name="Winckler T."/>
            <person name="Schaap P."/>
            <person name="Glockner G."/>
        </authorList>
    </citation>
    <scope>NUCLEOTIDE SEQUENCE [LARGE SCALE GENOMIC DNA]</scope>
    <source>
        <strain evidence="9 10">Jena</strain>
    </source>
</reference>
<comment type="subunit">
    <text evidence="5">The 26S proteasome consists of a 20S proteasome core and two 19S regulatory subunits. The 20S proteasome core is composed of 28 subunits that are arranged in four stacked rings, resulting in a barrel-shaped structure. The two end rings are each formed by seven alpha subunits, and the two central rings are each formed by seven beta subunits. The catalytic chamber with the active sites is on the inside of the barrel.</text>
</comment>
<evidence type="ECO:0000313" key="9">
    <source>
        <dbReference type="EMBL" id="PRP76351.1"/>
    </source>
</evidence>
<gene>
    <name evidence="9" type="ORF">PROFUN_15267</name>
</gene>
<dbReference type="Gene3D" id="3.60.20.10">
    <property type="entry name" value="Glutamine Phosphoribosylpyrophosphate, subunit 1, domain 1"/>
    <property type="match status" value="1"/>
</dbReference>
<dbReference type="STRING" id="1890364.A0A2P6MXC4"/>
<evidence type="ECO:0000256" key="6">
    <source>
        <dbReference type="PROSITE-ProRule" id="PRU00808"/>
    </source>
</evidence>
<name>A0A2P6MXC4_9EUKA</name>